<dbReference type="NCBIfam" id="NF001810">
    <property type="entry name" value="PRK00529.1"/>
    <property type="match status" value="1"/>
</dbReference>
<comment type="subcellular location">
    <subcellularLocation>
        <location evidence="1 7">Cytoplasm</location>
    </subcellularLocation>
</comment>
<dbReference type="FunFam" id="2.30.30.30:FF:000003">
    <property type="entry name" value="Elongation factor P"/>
    <property type="match status" value="1"/>
</dbReference>
<dbReference type="InterPro" id="IPR011768">
    <property type="entry name" value="Transl_elongation_fac_P"/>
</dbReference>
<evidence type="ECO:0000313" key="13">
    <source>
        <dbReference type="Proteomes" id="UP000188273"/>
    </source>
</evidence>
<dbReference type="InterPro" id="IPR020599">
    <property type="entry name" value="Transl_elong_fac_P/YeiP"/>
</dbReference>
<dbReference type="Gene3D" id="2.40.50.140">
    <property type="entry name" value="Nucleic acid-binding proteins"/>
    <property type="match status" value="2"/>
</dbReference>
<comment type="pathway">
    <text evidence="2 7">Protein biosynthesis; polypeptide chain elongation.</text>
</comment>
<evidence type="ECO:0000256" key="2">
    <source>
        <dbReference type="ARBA" id="ARBA00004815"/>
    </source>
</evidence>
<dbReference type="PANTHER" id="PTHR30053:SF14">
    <property type="entry name" value="TRANSLATION ELONGATION FACTOR KOW-LIKE DOMAIN-CONTAINING PROTEIN"/>
    <property type="match status" value="1"/>
</dbReference>
<dbReference type="Proteomes" id="UP000188273">
    <property type="component" value="Chromosome"/>
</dbReference>
<keyword evidence="4 7" id="KW-0963">Cytoplasm</keyword>
<dbReference type="Pfam" id="PF08207">
    <property type="entry name" value="EFP_N"/>
    <property type="match status" value="1"/>
</dbReference>
<keyword evidence="13" id="KW-1185">Reference proteome</keyword>
<gene>
    <name evidence="7 12" type="primary">efp</name>
    <name evidence="12" type="ORF">L21SP3_01837</name>
</gene>
<dbReference type="GO" id="GO:0005829">
    <property type="term" value="C:cytosol"/>
    <property type="evidence" value="ECO:0007669"/>
    <property type="project" value="UniProtKB-ARBA"/>
</dbReference>
<reference evidence="13" key="1">
    <citation type="submission" date="2017-02" db="EMBL/GenBank/DDBJ databases">
        <title>Comparative genomics and description of representatives of a novel lineage of planctomycetes thriving in anoxic sediments.</title>
        <authorList>
            <person name="Spring S."/>
            <person name="Bunk B."/>
            <person name="Sproer C."/>
            <person name="Klenk H.-P."/>
        </authorList>
    </citation>
    <scope>NUCLEOTIDE SEQUENCE [LARGE SCALE GENOMIC DNA]</scope>
    <source>
        <strain evidence="13">L21-RPul-D3</strain>
    </source>
</reference>
<dbReference type="FunFam" id="2.40.50.140:FF:000004">
    <property type="entry name" value="Elongation factor P"/>
    <property type="match status" value="1"/>
</dbReference>
<dbReference type="KEGG" id="pbu:L21SP3_01837"/>
<dbReference type="InterPro" id="IPR001059">
    <property type="entry name" value="Transl_elong_P/YeiP_cen"/>
</dbReference>
<evidence type="ECO:0000256" key="8">
    <source>
        <dbReference type="NCBIfam" id="TIGR00038"/>
    </source>
</evidence>
<organism evidence="12 13">
    <name type="scientific">Sedimentisphaera cyanobacteriorum</name>
    <dbReference type="NCBI Taxonomy" id="1940790"/>
    <lineage>
        <taxon>Bacteria</taxon>
        <taxon>Pseudomonadati</taxon>
        <taxon>Planctomycetota</taxon>
        <taxon>Phycisphaerae</taxon>
        <taxon>Sedimentisphaerales</taxon>
        <taxon>Sedimentisphaeraceae</taxon>
        <taxon>Sedimentisphaera</taxon>
    </lineage>
</organism>
<dbReference type="Pfam" id="PF09285">
    <property type="entry name" value="Elong-fact-P_C"/>
    <property type="match status" value="1"/>
</dbReference>
<dbReference type="CDD" id="cd04470">
    <property type="entry name" value="S1_EF-P_repeat_1"/>
    <property type="match status" value="1"/>
</dbReference>
<comment type="function">
    <text evidence="7">Involved in peptide bond synthesis. Stimulates efficient translation and peptide-bond synthesis on native or reconstituted 70S ribosomes in vitro. Probably functions indirectly by altering the affinity of the ribosome for aminoacyl-tRNA, thus increasing their reactivity as acceptors for peptidyl transferase.</text>
</comment>
<feature type="domain" description="Elongation factor P C-terminal" evidence="10">
    <location>
        <begin position="128"/>
        <end position="183"/>
    </location>
</feature>
<dbReference type="InterPro" id="IPR014722">
    <property type="entry name" value="Rib_uL2_dom2"/>
</dbReference>
<dbReference type="SUPFAM" id="SSF50104">
    <property type="entry name" value="Translation proteins SH3-like domain"/>
    <property type="match status" value="1"/>
</dbReference>
<dbReference type="InterPro" id="IPR015365">
    <property type="entry name" value="Elong-fact-P_C"/>
</dbReference>
<dbReference type="RefSeq" id="WP_077540860.1">
    <property type="nucleotide sequence ID" value="NZ_CP019633.1"/>
</dbReference>
<evidence type="ECO:0000313" key="12">
    <source>
        <dbReference type="EMBL" id="AQQ10015.1"/>
    </source>
</evidence>
<dbReference type="PIRSF" id="PIRSF005901">
    <property type="entry name" value="EF-P"/>
    <property type="match status" value="1"/>
</dbReference>
<dbReference type="InterPro" id="IPR012340">
    <property type="entry name" value="NA-bd_OB-fold"/>
</dbReference>
<dbReference type="NCBIfam" id="TIGR00038">
    <property type="entry name" value="efp"/>
    <property type="match status" value="1"/>
</dbReference>
<evidence type="ECO:0000256" key="3">
    <source>
        <dbReference type="ARBA" id="ARBA00009479"/>
    </source>
</evidence>
<dbReference type="SUPFAM" id="SSF50249">
    <property type="entry name" value="Nucleic acid-binding proteins"/>
    <property type="match status" value="2"/>
</dbReference>
<proteinExistence type="inferred from homology"/>
<keyword evidence="6 7" id="KW-0648">Protein biosynthesis</keyword>
<dbReference type="GO" id="GO:0043043">
    <property type="term" value="P:peptide biosynthetic process"/>
    <property type="evidence" value="ECO:0007669"/>
    <property type="project" value="InterPro"/>
</dbReference>
<name>A0A1Q2HS03_9BACT</name>
<evidence type="ECO:0000259" key="10">
    <source>
        <dbReference type="SMART" id="SM00841"/>
    </source>
</evidence>
<feature type="domain" description="Translation elongation factor P/YeiP central" evidence="11">
    <location>
        <begin position="66"/>
        <end position="120"/>
    </location>
</feature>
<dbReference type="PANTHER" id="PTHR30053">
    <property type="entry name" value="ELONGATION FACTOR P"/>
    <property type="match status" value="1"/>
</dbReference>
<accession>A0A1Q2HS03</accession>
<dbReference type="OrthoDB" id="9801844at2"/>
<dbReference type="EMBL" id="CP019633">
    <property type="protein sequence ID" value="AQQ10015.1"/>
    <property type="molecule type" value="Genomic_DNA"/>
</dbReference>
<dbReference type="InterPro" id="IPR013852">
    <property type="entry name" value="Transl_elong_P/YeiP_CS"/>
</dbReference>
<dbReference type="Pfam" id="PF01132">
    <property type="entry name" value="EFP"/>
    <property type="match status" value="1"/>
</dbReference>
<dbReference type="FunFam" id="2.40.50.140:FF:000009">
    <property type="entry name" value="Elongation factor P"/>
    <property type="match status" value="1"/>
</dbReference>
<dbReference type="PROSITE" id="PS01275">
    <property type="entry name" value="EFP"/>
    <property type="match status" value="1"/>
</dbReference>
<protein>
    <recommendedName>
        <fullName evidence="7 8">Elongation factor P</fullName>
        <shortName evidence="7">EF-P</shortName>
    </recommendedName>
</protein>
<evidence type="ECO:0000256" key="5">
    <source>
        <dbReference type="ARBA" id="ARBA00022768"/>
    </source>
</evidence>
<dbReference type="GO" id="GO:0003746">
    <property type="term" value="F:translation elongation factor activity"/>
    <property type="evidence" value="ECO:0007669"/>
    <property type="project" value="UniProtKB-UniRule"/>
</dbReference>
<evidence type="ECO:0000256" key="7">
    <source>
        <dbReference type="HAMAP-Rule" id="MF_00141"/>
    </source>
</evidence>
<evidence type="ECO:0000256" key="4">
    <source>
        <dbReference type="ARBA" id="ARBA00022490"/>
    </source>
</evidence>
<dbReference type="STRING" id="1940790.L21SP3_01837"/>
<dbReference type="InterPro" id="IPR013185">
    <property type="entry name" value="Transl_elong_KOW-like"/>
</dbReference>
<dbReference type="SMART" id="SM01185">
    <property type="entry name" value="EFP"/>
    <property type="match status" value="1"/>
</dbReference>
<dbReference type="InterPro" id="IPR008991">
    <property type="entry name" value="Translation_prot_SH3-like_sf"/>
</dbReference>
<evidence type="ECO:0000259" key="11">
    <source>
        <dbReference type="SMART" id="SM01185"/>
    </source>
</evidence>
<dbReference type="HAMAP" id="MF_00141">
    <property type="entry name" value="EF_P"/>
    <property type="match status" value="1"/>
</dbReference>
<evidence type="ECO:0000256" key="6">
    <source>
        <dbReference type="ARBA" id="ARBA00022917"/>
    </source>
</evidence>
<evidence type="ECO:0000256" key="1">
    <source>
        <dbReference type="ARBA" id="ARBA00004496"/>
    </source>
</evidence>
<dbReference type="UniPathway" id="UPA00345"/>
<keyword evidence="5 7" id="KW-0251">Elongation factor</keyword>
<evidence type="ECO:0000256" key="9">
    <source>
        <dbReference type="RuleBase" id="RU004389"/>
    </source>
</evidence>
<sequence>MKASDMKKGMSITMDGELYIILDYQHVKLGKGGAVYQTKLKNLTDGGTREVRLRAEEDIEQAYLDKRKYEYLYSTGTEHVLMDTETFEQISLDDDQFGDGTKYLKGNEELQVCMYQNKPVLIDLPNTVDLEVTETAPYIKGATATNQNKPAKLETGISVMVPPFVKNGEKIRVDTRTNEYVTRVKE</sequence>
<dbReference type="CDD" id="cd05794">
    <property type="entry name" value="S1_EF-P_repeat_2"/>
    <property type="match status" value="1"/>
</dbReference>
<dbReference type="Gene3D" id="2.30.30.30">
    <property type="match status" value="1"/>
</dbReference>
<comment type="similarity">
    <text evidence="3 7 9">Belongs to the elongation factor P family.</text>
</comment>
<dbReference type="SMART" id="SM00841">
    <property type="entry name" value="Elong-fact-P_C"/>
    <property type="match status" value="1"/>
</dbReference>
<dbReference type="AlphaFoldDB" id="A0A1Q2HS03"/>